<keyword evidence="1" id="KW-0175">Coiled coil</keyword>
<organism evidence="3 4">
    <name type="scientific">Bacillus salipaludis</name>
    <dbReference type="NCBI Taxonomy" id="2547811"/>
    <lineage>
        <taxon>Bacteria</taxon>
        <taxon>Bacillati</taxon>
        <taxon>Bacillota</taxon>
        <taxon>Bacilli</taxon>
        <taxon>Bacillales</taxon>
        <taxon>Bacillaceae</taxon>
        <taxon>Bacillus</taxon>
    </lineage>
</organism>
<comment type="caution">
    <text evidence="3">The sequence shown here is derived from an EMBL/GenBank/DDBJ whole genome shotgun (WGS) entry which is preliminary data.</text>
</comment>
<sequence length="139" mass="15441">MSEDQKKKNKSILGDNLNLDTLFNTTSPSNNNNDALMNLAGSLMQNPNTMNSLMKVASSLFTNDTIVNSVTDINKPKQDGPTPDTAPAQENTELSLISSQLEKLSDELSEIKAQLNEFKEHNKKLIEYILNTNQNSKKK</sequence>
<evidence type="ECO:0000256" key="1">
    <source>
        <dbReference type="SAM" id="Coils"/>
    </source>
</evidence>
<name>A0A4R5VH76_9BACI</name>
<feature type="coiled-coil region" evidence="1">
    <location>
        <begin position="94"/>
        <end position="121"/>
    </location>
</feature>
<evidence type="ECO:0000313" key="4">
    <source>
        <dbReference type="Proteomes" id="UP000295132"/>
    </source>
</evidence>
<gene>
    <name evidence="3" type="ORF">E2K98_30205</name>
</gene>
<dbReference type="RefSeq" id="WP_133340667.1">
    <property type="nucleotide sequence ID" value="NZ_SMYO01000069.1"/>
</dbReference>
<accession>A0A4R5VH76</accession>
<feature type="region of interest" description="Disordered" evidence="2">
    <location>
        <begin position="71"/>
        <end position="90"/>
    </location>
</feature>
<dbReference type="AlphaFoldDB" id="A0A4R5VH76"/>
<reference evidence="3 4" key="1">
    <citation type="submission" date="2019-03" db="EMBL/GenBank/DDBJ databases">
        <title>Bacillus niacini sp. nov. a Nicotinate-Metabolizing Mesophile Isolated from Soil.</title>
        <authorList>
            <person name="Zhang G."/>
        </authorList>
    </citation>
    <scope>NUCLEOTIDE SEQUENCE [LARGE SCALE GENOMIC DNA]</scope>
    <source>
        <strain evidence="3 4">WN066</strain>
    </source>
</reference>
<evidence type="ECO:0000313" key="3">
    <source>
        <dbReference type="EMBL" id="TDK53405.1"/>
    </source>
</evidence>
<evidence type="ECO:0000256" key="2">
    <source>
        <dbReference type="SAM" id="MobiDB-lite"/>
    </source>
</evidence>
<protein>
    <submittedName>
        <fullName evidence="3">Uncharacterized protein</fullName>
    </submittedName>
</protein>
<dbReference type="EMBL" id="SMYO01000069">
    <property type="protein sequence ID" value="TDK53405.1"/>
    <property type="molecule type" value="Genomic_DNA"/>
</dbReference>
<proteinExistence type="predicted"/>
<dbReference type="Proteomes" id="UP000295132">
    <property type="component" value="Unassembled WGS sequence"/>
</dbReference>